<evidence type="ECO:0000256" key="5">
    <source>
        <dbReference type="ARBA" id="ARBA00022729"/>
    </source>
</evidence>
<proteinExistence type="inferred from homology"/>
<dbReference type="OrthoDB" id="9793175at2"/>
<dbReference type="Pfam" id="PF01497">
    <property type="entry name" value="Peripla_BP_2"/>
    <property type="match status" value="1"/>
</dbReference>
<comment type="subcellular location">
    <subcellularLocation>
        <location evidence="1">Cell envelope</location>
    </subcellularLocation>
</comment>
<evidence type="ECO:0000256" key="2">
    <source>
        <dbReference type="ARBA" id="ARBA00008814"/>
    </source>
</evidence>
<dbReference type="RefSeq" id="WP_083969620.1">
    <property type="nucleotide sequence ID" value="NZ_CBCSEB010000011.1"/>
</dbReference>
<evidence type="ECO:0000313" key="9">
    <source>
        <dbReference type="Proteomes" id="UP000292039"/>
    </source>
</evidence>
<accession>A0A4Q7MPN2</accession>
<keyword evidence="4" id="KW-0410">Iron transport</keyword>
<reference evidence="8 9" key="1">
    <citation type="submission" date="2019-02" db="EMBL/GenBank/DDBJ databases">
        <title>Genomic Encyclopedia of Type Strains, Phase IV (KMG-IV): sequencing the most valuable type-strain genomes for metagenomic binning, comparative biology and taxonomic classification.</title>
        <authorList>
            <person name="Goeker M."/>
        </authorList>
    </citation>
    <scope>NUCLEOTIDE SEQUENCE [LARGE SCALE GENOMIC DNA]</scope>
    <source>
        <strain evidence="8 9">DSM 16618</strain>
    </source>
</reference>
<evidence type="ECO:0000313" key="8">
    <source>
        <dbReference type="EMBL" id="RZS69673.1"/>
    </source>
</evidence>
<dbReference type="InterPro" id="IPR051313">
    <property type="entry name" value="Bact_iron-sidero_bind"/>
</dbReference>
<dbReference type="PANTHER" id="PTHR30532:SF24">
    <property type="entry name" value="FERRIC ENTEROBACTIN-BINDING PERIPLASMIC PROTEIN FEPB"/>
    <property type="match status" value="1"/>
</dbReference>
<gene>
    <name evidence="8" type="ORF">EV679_2278</name>
</gene>
<dbReference type="SUPFAM" id="SSF53807">
    <property type="entry name" value="Helical backbone' metal receptor"/>
    <property type="match status" value="1"/>
</dbReference>
<dbReference type="PANTHER" id="PTHR30532">
    <property type="entry name" value="IRON III DICITRATE-BINDING PERIPLASMIC PROTEIN"/>
    <property type="match status" value="1"/>
</dbReference>
<keyword evidence="4" id="KW-0408">Iron</keyword>
<dbReference type="InterPro" id="IPR002491">
    <property type="entry name" value="ABC_transptr_periplasmic_BD"/>
</dbReference>
<feature type="domain" description="Fe/B12 periplasmic-binding" evidence="7">
    <location>
        <begin position="62"/>
        <end position="325"/>
    </location>
</feature>
<dbReference type="AlphaFoldDB" id="A0A4Q7MPN2"/>
<keyword evidence="5 6" id="KW-0732">Signal</keyword>
<protein>
    <submittedName>
        <fullName evidence="8">Iron complex transport system substrate-binding protein</fullName>
    </submittedName>
</protein>
<dbReference type="Gene3D" id="3.40.50.1980">
    <property type="entry name" value="Nitrogenase molybdenum iron protein domain"/>
    <property type="match status" value="2"/>
</dbReference>
<evidence type="ECO:0000259" key="7">
    <source>
        <dbReference type="PROSITE" id="PS50983"/>
    </source>
</evidence>
<dbReference type="Proteomes" id="UP000292039">
    <property type="component" value="Unassembled WGS sequence"/>
</dbReference>
<name>A0A4Q7MPN2_9BURK</name>
<keyword evidence="4" id="KW-0406">Ion transport</keyword>
<evidence type="ECO:0000256" key="1">
    <source>
        <dbReference type="ARBA" id="ARBA00004196"/>
    </source>
</evidence>
<sequence>MRTKKSLAAFGLMLMALLMLLARPAQAGTEAAAEAATASQPWPRDFHNADGSITHIPAQPKRILSTTPTITGTLLAIDAPVVASATAANGQFFAQWAEVAKARNLEKAWPAGRVDLETAYAYAPDLIVVATSGADSALEHIASLRQIAPTIVLDYGRRSWQDLARQLAEATGLEHQAEARIEAFDQLVADARDKIKLPAGQANIISYNGASMENPLGTRTGAHGRLLQALGFDIEAPNPAWQSNADVNHDFIWAPYEKLPQLKAETTFLLRVGDERRDAFLKDPVLANLPSVKSGQVYGLGANSFRIDYYSATEIVNDMVKRFGQ</sequence>
<dbReference type="EMBL" id="SGWZ01000003">
    <property type="protein sequence ID" value="RZS69673.1"/>
    <property type="molecule type" value="Genomic_DNA"/>
</dbReference>
<evidence type="ECO:0000256" key="6">
    <source>
        <dbReference type="SAM" id="SignalP"/>
    </source>
</evidence>
<organism evidence="8 9">
    <name type="scientific">Kerstersia gyiorum</name>
    <dbReference type="NCBI Taxonomy" id="206506"/>
    <lineage>
        <taxon>Bacteria</taxon>
        <taxon>Pseudomonadati</taxon>
        <taxon>Pseudomonadota</taxon>
        <taxon>Betaproteobacteria</taxon>
        <taxon>Burkholderiales</taxon>
        <taxon>Alcaligenaceae</taxon>
        <taxon>Kerstersia</taxon>
    </lineage>
</organism>
<dbReference type="GeneID" id="99725660"/>
<comment type="similarity">
    <text evidence="2">Belongs to the bacterial solute-binding protein 8 family.</text>
</comment>
<dbReference type="NCBIfam" id="NF008200">
    <property type="entry name" value="PRK10957.1"/>
    <property type="match status" value="1"/>
</dbReference>
<feature type="signal peptide" evidence="6">
    <location>
        <begin position="1"/>
        <end position="27"/>
    </location>
</feature>
<comment type="caution">
    <text evidence="8">The sequence shown here is derived from an EMBL/GenBank/DDBJ whole genome shotgun (WGS) entry which is preliminary data.</text>
</comment>
<dbReference type="GO" id="GO:0030288">
    <property type="term" value="C:outer membrane-bounded periplasmic space"/>
    <property type="evidence" value="ECO:0007669"/>
    <property type="project" value="TreeGrafter"/>
</dbReference>
<evidence type="ECO:0000256" key="3">
    <source>
        <dbReference type="ARBA" id="ARBA00022448"/>
    </source>
</evidence>
<feature type="chain" id="PRO_5030098176" evidence="6">
    <location>
        <begin position="28"/>
        <end position="325"/>
    </location>
</feature>
<dbReference type="GO" id="GO:1901678">
    <property type="term" value="P:iron coordination entity transport"/>
    <property type="evidence" value="ECO:0007669"/>
    <property type="project" value="UniProtKB-ARBA"/>
</dbReference>
<dbReference type="PROSITE" id="PS50983">
    <property type="entry name" value="FE_B12_PBP"/>
    <property type="match status" value="1"/>
</dbReference>
<evidence type="ECO:0000256" key="4">
    <source>
        <dbReference type="ARBA" id="ARBA00022496"/>
    </source>
</evidence>
<keyword evidence="3" id="KW-0813">Transport</keyword>